<dbReference type="AlphaFoldDB" id="A0AAV7XYH6"/>
<evidence type="ECO:0000313" key="3">
    <source>
        <dbReference type="Proteomes" id="UP001075354"/>
    </source>
</evidence>
<proteinExistence type="predicted"/>
<feature type="region of interest" description="Disordered" evidence="1">
    <location>
        <begin position="507"/>
        <end position="538"/>
    </location>
</feature>
<reference evidence="2" key="1">
    <citation type="submission" date="2022-12" db="EMBL/GenBank/DDBJ databases">
        <title>Chromosome-level genome assembly of the bean flower thrips Megalurothrips usitatus.</title>
        <authorList>
            <person name="Ma L."/>
            <person name="Liu Q."/>
            <person name="Li H."/>
            <person name="Cai W."/>
        </authorList>
    </citation>
    <scope>NUCLEOTIDE SEQUENCE</scope>
    <source>
        <strain evidence="2">Cailab_2022a</strain>
    </source>
</reference>
<comment type="caution">
    <text evidence="2">The sequence shown here is derived from an EMBL/GenBank/DDBJ whole genome shotgun (WGS) entry which is preliminary data.</text>
</comment>
<protein>
    <recommendedName>
        <fullName evidence="4">Protein brambleberry-like</fullName>
    </recommendedName>
</protein>
<dbReference type="EMBL" id="JAPTSV010000002">
    <property type="protein sequence ID" value="KAJ1530491.1"/>
    <property type="molecule type" value="Genomic_DNA"/>
</dbReference>
<keyword evidence="3" id="KW-1185">Reference proteome</keyword>
<name>A0AAV7XYH6_9NEOP</name>
<evidence type="ECO:0000313" key="2">
    <source>
        <dbReference type="EMBL" id="KAJ1530491.1"/>
    </source>
</evidence>
<dbReference type="PANTHER" id="PTHR33538:SF2">
    <property type="entry name" value="PROTEIN GAMETE EXPRESSED 1"/>
    <property type="match status" value="1"/>
</dbReference>
<sequence length="561" mass="62855">MPQQSRLLLLPARDFYSPPLMSQWLESCRVLDFRVLLPLLLVAICLSGSSGGGSDVPLRPRDMVALLEDGRRQYNLVQARTSMPSFGTCWKTAVSRLHAGCQHLDDGIQSGVALGFANCFLEGAGLPRHNCDADSDAGFAPKESCLKGLSDRAFIAYTEFFTHTQSMCFFIMSQIWHEETEKTIDKLSTSAADVARQLEASEELQEELLLHQKRSVAVQQELLENGVTLGSMLHESRDSLNLIFTEFRASTLEQQRLLSMVFHHLSSLQSWIVGEVSWVDSIAFYIPSCAFVYFLTSAQRTSNARIPGLLVLVLSGLLERFISYILLNDGADTNSFQPVDIVNERLSWWVWLVRRCAIATNIMLLSVTLYRYKNREEVMHQLLEQIRRQNEELLKHIHGKPLKINLNWTKLIFFISVTVTSNGSTVPKKFKPLDEADGFGYMPLLTSSSSSLLSTPRLRESPITTVKPAVSVVSVPLQEMSSPIRRISIPTSQSAFKPIREDSIDDTFENSSVVEHATPSSTPRSKNRKRAESGTDVSVFDTPVSTRYNLRRSKSSAVSPV</sequence>
<feature type="compositionally biased region" description="Polar residues" evidence="1">
    <location>
        <begin position="509"/>
        <end position="524"/>
    </location>
</feature>
<dbReference type="PANTHER" id="PTHR33538">
    <property type="entry name" value="PROTEIN GAMETE EXPRESSED 1"/>
    <property type="match status" value="1"/>
</dbReference>
<evidence type="ECO:0000256" key="1">
    <source>
        <dbReference type="SAM" id="MobiDB-lite"/>
    </source>
</evidence>
<evidence type="ECO:0008006" key="4">
    <source>
        <dbReference type="Google" id="ProtNLM"/>
    </source>
</evidence>
<dbReference type="Proteomes" id="UP001075354">
    <property type="component" value="Chromosome 2"/>
</dbReference>
<accession>A0AAV7XYH6</accession>
<dbReference type="InterPro" id="IPR040346">
    <property type="entry name" value="GEX1/Brambleberry"/>
</dbReference>
<gene>
    <name evidence="2" type="ORF">ONE63_005389</name>
</gene>
<organism evidence="2 3">
    <name type="scientific">Megalurothrips usitatus</name>
    <name type="common">bean blossom thrips</name>
    <dbReference type="NCBI Taxonomy" id="439358"/>
    <lineage>
        <taxon>Eukaryota</taxon>
        <taxon>Metazoa</taxon>
        <taxon>Ecdysozoa</taxon>
        <taxon>Arthropoda</taxon>
        <taxon>Hexapoda</taxon>
        <taxon>Insecta</taxon>
        <taxon>Pterygota</taxon>
        <taxon>Neoptera</taxon>
        <taxon>Paraneoptera</taxon>
        <taxon>Thysanoptera</taxon>
        <taxon>Terebrantia</taxon>
        <taxon>Thripoidea</taxon>
        <taxon>Thripidae</taxon>
        <taxon>Megalurothrips</taxon>
    </lineage>
</organism>